<proteinExistence type="predicted"/>
<evidence type="ECO:0000313" key="1">
    <source>
        <dbReference type="EMBL" id="MFB9208892.1"/>
    </source>
</evidence>
<comment type="caution">
    <text evidence="1">The sequence shown here is derived from an EMBL/GenBank/DDBJ whole genome shotgun (WGS) entry which is preliminary data.</text>
</comment>
<sequence length="394" mass="43540">MTELLKLLTELPDRLFDGDLDRFAAALGVTGELRELVRRLPGPPSLYGRADLYHDGTSFKLLEFNVGSPLGGTPRAETCRYLLRDPHFRRFAEEHGLTYVRTGEHVAQALRAAAEPVTGAATPVIGIVESAGGIERHSVSFQAISGMLRWLGFEVVLGDTGQVTEDRGRVLLRGKPIDVALRYFTGYELVAGGQDVEVLLRAHEEKRVVLWTTMLSDLFTSKGCLALLSEERWRGSFSEEERRLIDRLLPWTRTLSSEHVTIDGAEVDLIGHCLAHRRQLIVKPFAEYGGAGIVPGWEVSAGEWERCLRESRGGGFVVQQRVTPRTEPVVDPLSGEIQEYEAVWGVFVAPTGYAGTQIRAAPRQSRAVINMGAQRSARAAPVFEYPGDHEGQAR</sequence>
<dbReference type="RefSeq" id="WP_189654111.1">
    <property type="nucleotide sequence ID" value="NZ_BMRC01000057.1"/>
</dbReference>
<dbReference type="SUPFAM" id="SSF56059">
    <property type="entry name" value="Glutathione synthetase ATP-binding domain-like"/>
    <property type="match status" value="1"/>
</dbReference>
<organism evidence="1 2">
    <name type="scientific">Nonomuraea spiralis</name>
    <dbReference type="NCBI Taxonomy" id="46182"/>
    <lineage>
        <taxon>Bacteria</taxon>
        <taxon>Bacillati</taxon>
        <taxon>Actinomycetota</taxon>
        <taxon>Actinomycetes</taxon>
        <taxon>Streptosporangiales</taxon>
        <taxon>Streptosporangiaceae</taxon>
        <taxon>Nonomuraea</taxon>
    </lineage>
</organism>
<protein>
    <submittedName>
        <fullName evidence="1">Uncharacterized protein</fullName>
    </submittedName>
</protein>
<dbReference type="Proteomes" id="UP001589647">
    <property type="component" value="Unassembled WGS sequence"/>
</dbReference>
<gene>
    <name evidence="1" type="ORF">ACFFV7_47450</name>
</gene>
<name>A0ABV5IWF4_9ACTN</name>
<keyword evidence="2" id="KW-1185">Reference proteome</keyword>
<evidence type="ECO:0000313" key="2">
    <source>
        <dbReference type="Proteomes" id="UP001589647"/>
    </source>
</evidence>
<accession>A0ABV5IWF4</accession>
<dbReference type="EMBL" id="JBHMEI010000089">
    <property type="protein sequence ID" value="MFB9208892.1"/>
    <property type="molecule type" value="Genomic_DNA"/>
</dbReference>
<reference evidence="1 2" key="1">
    <citation type="submission" date="2024-09" db="EMBL/GenBank/DDBJ databases">
        <authorList>
            <person name="Sun Q."/>
            <person name="Mori K."/>
        </authorList>
    </citation>
    <scope>NUCLEOTIDE SEQUENCE [LARGE SCALE GENOMIC DNA]</scope>
    <source>
        <strain evidence="1 2">CCM 3426</strain>
    </source>
</reference>